<dbReference type="GO" id="GO:0009090">
    <property type="term" value="P:homoserine biosynthetic process"/>
    <property type="evidence" value="ECO:0007669"/>
    <property type="project" value="TreeGrafter"/>
</dbReference>
<sequence>MNLNMGNEPAARQLEKEVEPFLEHVLPLRSGHGDARWSTRRFLRVMKFGGTSVGDAACIRKVIEIIRRGSAESDLVVVVSAMSGVTNQLIETATQSEAGDRGCATKILEDLRAQHDTALKALIHPGPERDRIARKIRELFEQCERWCASTAVLGQLTPQMRDSISSLGERLSAPLVAVALAAQGVASEAVDATQLVVTDGYHGAADPKMDLTRERCEARLRPLLQQGVIPIVTGFIGATEDGVLTTLGRGGSDYSATILGAALEADEVTIWTDVDGMLTADPHLVPSASTIPEISYREAAELAYFGAKVLHPKTLYPVMQKRIPVWIRNTFASEKAGTKITPGGHAASVGAKALTAVSEAALITLGGPVLSGVPDVVGRALAAAASVRTDVLMSCHSPSCNHVCLAVAAASAQKTVEALRREFARDAKHDGAEHVTVDSTVAILTVVGHNLHLVRGIVGRAVDELSRENVNVIATAHGSMERNASFVVARKDIQTALVTTHREFQLCVLNLPQESRSEAQAL</sequence>
<dbReference type="EC" id="2.7.2.4" evidence="8"/>
<dbReference type="GO" id="GO:0005829">
    <property type="term" value="C:cytosol"/>
    <property type="evidence" value="ECO:0007669"/>
    <property type="project" value="TreeGrafter"/>
</dbReference>
<dbReference type="InterPro" id="IPR018042">
    <property type="entry name" value="Aspartate_kinase_CS"/>
</dbReference>
<evidence type="ECO:0000256" key="1">
    <source>
        <dbReference type="ARBA" id="ARBA00004766"/>
    </source>
</evidence>
<dbReference type="GO" id="GO:0009088">
    <property type="term" value="P:threonine biosynthetic process"/>
    <property type="evidence" value="ECO:0007669"/>
    <property type="project" value="UniProtKB-UniPathway"/>
</dbReference>
<dbReference type="Proteomes" id="UP000238701">
    <property type="component" value="Unassembled WGS sequence"/>
</dbReference>
<dbReference type="Gene3D" id="3.30.2130.10">
    <property type="entry name" value="VC0802-like"/>
    <property type="match status" value="1"/>
</dbReference>
<dbReference type="AlphaFoldDB" id="A0A2U3KKI6"/>
<dbReference type="PROSITE" id="PS00324">
    <property type="entry name" value="ASPARTOKINASE"/>
    <property type="match status" value="1"/>
</dbReference>
<proteinExistence type="inferred from homology"/>
<dbReference type="CDD" id="cd04892">
    <property type="entry name" value="ACT_AK-like_2"/>
    <property type="match status" value="1"/>
</dbReference>
<dbReference type="OrthoDB" id="9799110at2"/>
<comment type="catalytic activity">
    <reaction evidence="7 8">
        <text>L-aspartate + ATP = 4-phospho-L-aspartate + ADP</text>
        <dbReference type="Rhea" id="RHEA:23776"/>
        <dbReference type="ChEBI" id="CHEBI:29991"/>
        <dbReference type="ChEBI" id="CHEBI:30616"/>
        <dbReference type="ChEBI" id="CHEBI:57535"/>
        <dbReference type="ChEBI" id="CHEBI:456216"/>
        <dbReference type="EC" id="2.7.2.4"/>
    </reaction>
</comment>
<dbReference type="NCBIfam" id="TIGR00657">
    <property type="entry name" value="asp_kinases"/>
    <property type="match status" value="1"/>
</dbReference>
<dbReference type="SUPFAM" id="SSF53633">
    <property type="entry name" value="Carbamate kinase-like"/>
    <property type="match status" value="1"/>
</dbReference>
<keyword evidence="5 8" id="KW-0418">Kinase</keyword>
<evidence type="ECO:0000256" key="8">
    <source>
        <dbReference type="RuleBase" id="RU003448"/>
    </source>
</evidence>
<protein>
    <recommendedName>
        <fullName evidence="8">Aspartokinase</fullName>
        <ecNumber evidence="8">2.7.2.4</ecNumber>
    </recommendedName>
</protein>
<evidence type="ECO:0000256" key="7">
    <source>
        <dbReference type="ARBA" id="ARBA00047872"/>
    </source>
</evidence>
<evidence type="ECO:0000256" key="2">
    <source>
        <dbReference type="ARBA" id="ARBA00010122"/>
    </source>
</evidence>
<comment type="similarity">
    <text evidence="2 8">Belongs to the aspartokinase family.</text>
</comment>
<dbReference type="Pfam" id="PF22468">
    <property type="entry name" value="ACT_9"/>
    <property type="match status" value="1"/>
</dbReference>
<dbReference type="InterPro" id="IPR054352">
    <property type="entry name" value="ACT_Aspartokinase"/>
</dbReference>
<comment type="pathway">
    <text evidence="9">Amino-acid biosynthesis; L-threonine biosynthesis; L-threonine from L-aspartate: step 1/5.</text>
</comment>
<reference evidence="13" key="1">
    <citation type="submission" date="2018-02" db="EMBL/GenBank/DDBJ databases">
        <authorList>
            <person name="Hausmann B."/>
        </authorList>
    </citation>
    <scope>NUCLEOTIDE SEQUENCE [LARGE SCALE GENOMIC DNA]</scope>
    <source>
        <strain evidence="13">Peat soil MAG SbA1</strain>
    </source>
</reference>
<dbReference type="PANTHER" id="PTHR21499:SF59">
    <property type="entry name" value="ASPARTOKINASE"/>
    <property type="match status" value="1"/>
</dbReference>
<dbReference type="InterPro" id="IPR045865">
    <property type="entry name" value="ACT-like_dom_sf"/>
</dbReference>
<dbReference type="GO" id="GO:0009089">
    <property type="term" value="P:lysine biosynthetic process via diaminopimelate"/>
    <property type="evidence" value="ECO:0007669"/>
    <property type="project" value="UniProtKB-UniPathway"/>
</dbReference>
<evidence type="ECO:0000256" key="9">
    <source>
        <dbReference type="RuleBase" id="RU004249"/>
    </source>
</evidence>
<dbReference type="UniPathway" id="UPA00034">
    <property type="reaction ID" value="UER00015"/>
</dbReference>
<name>A0A2U3KKI6_9BACT</name>
<dbReference type="EMBL" id="OMOD01000122">
    <property type="protein sequence ID" value="SPF40165.1"/>
    <property type="molecule type" value="Genomic_DNA"/>
</dbReference>
<evidence type="ECO:0000256" key="3">
    <source>
        <dbReference type="ARBA" id="ARBA00022679"/>
    </source>
</evidence>
<evidence type="ECO:0000256" key="6">
    <source>
        <dbReference type="ARBA" id="ARBA00022840"/>
    </source>
</evidence>
<evidence type="ECO:0000313" key="12">
    <source>
        <dbReference type="EMBL" id="SPF40165.1"/>
    </source>
</evidence>
<evidence type="ECO:0000259" key="10">
    <source>
        <dbReference type="Pfam" id="PF00696"/>
    </source>
</evidence>
<dbReference type="Gene3D" id="3.40.1160.10">
    <property type="entry name" value="Acetylglutamate kinase-like"/>
    <property type="match status" value="1"/>
</dbReference>
<evidence type="ECO:0000259" key="11">
    <source>
        <dbReference type="Pfam" id="PF22468"/>
    </source>
</evidence>
<dbReference type="UniPathway" id="UPA00050">
    <property type="reaction ID" value="UER00461"/>
</dbReference>
<dbReference type="SUPFAM" id="SSF55021">
    <property type="entry name" value="ACT-like"/>
    <property type="match status" value="2"/>
</dbReference>
<feature type="domain" description="Aspartate/glutamate/uridylate kinase" evidence="10">
    <location>
        <begin position="44"/>
        <end position="329"/>
    </location>
</feature>
<keyword evidence="4" id="KW-0547">Nucleotide-binding</keyword>
<gene>
    <name evidence="12" type="ORF">SBA1_30016</name>
</gene>
<dbReference type="GO" id="GO:0005524">
    <property type="term" value="F:ATP binding"/>
    <property type="evidence" value="ECO:0007669"/>
    <property type="project" value="UniProtKB-KW"/>
</dbReference>
<comment type="pathway">
    <text evidence="1 9">Amino-acid biosynthesis; L-lysine biosynthesis via DAP pathway; (S)-tetrahydrodipicolinate from L-aspartate: step 1/4.</text>
</comment>
<comment type="pathway">
    <text evidence="9">Amino-acid biosynthesis; L-methionine biosynthesis via de novo pathway; L-homoserine from L-aspartate: step 1/3.</text>
</comment>
<dbReference type="GO" id="GO:0004072">
    <property type="term" value="F:aspartate kinase activity"/>
    <property type="evidence" value="ECO:0007669"/>
    <property type="project" value="UniProtKB-EC"/>
</dbReference>
<organism evidence="12 13">
    <name type="scientific">Candidatus Sulfotelmatobacter kueseliae</name>
    <dbReference type="NCBI Taxonomy" id="2042962"/>
    <lineage>
        <taxon>Bacteria</taxon>
        <taxon>Pseudomonadati</taxon>
        <taxon>Acidobacteriota</taxon>
        <taxon>Terriglobia</taxon>
        <taxon>Terriglobales</taxon>
        <taxon>Candidatus Korobacteraceae</taxon>
        <taxon>Candidatus Sulfotelmatobacter</taxon>
    </lineage>
</organism>
<accession>A0A2U3KKI6</accession>
<keyword evidence="9" id="KW-0028">Amino-acid biosynthesis</keyword>
<dbReference type="PANTHER" id="PTHR21499">
    <property type="entry name" value="ASPARTATE KINASE"/>
    <property type="match status" value="1"/>
</dbReference>
<keyword evidence="3 8" id="KW-0808">Transferase</keyword>
<dbReference type="InterPro" id="IPR001341">
    <property type="entry name" value="Asp_kinase"/>
</dbReference>
<dbReference type="CDD" id="cd04243">
    <property type="entry name" value="AAK_AK-HSDH-like"/>
    <property type="match status" value="1"/>
</dbReference>
<evidence type="ECO:0000256" key="5">
    <source>
        <dbReference type="ARBA" id="ARBA00022777"/>
    </source>
</evidence>
<evidence type="ECO:0000313" key="13">
    <source>
        <dbReference type="Proteomes" id="UP000238701"/>
    </source>
</evidence>
<dbReference type="InterPro" id="IPR036393">
    <property type="entry name" value="AceGlu_kinase-like_sf"/>
</dbReference>
<dbReference type="Pfam" id="PF00696">
    <property type="entry name" value="AA_kinase"/>
    <property type="match status" value="1"/>
</dbReference>
<keyword evidence="6" id="KW-0067">ATP-binding</keyword>
<evidence type="ECO:0000256" key="4">
    <source>
        <dbReference type="ARBA" id="ARBA00022741"/>
    </source>
</evidence>
<dbReference type="UniPathway" id="UPA00051">
    <property type="reaction ID" value="UER00462"/>
</dbReference>
<dbReference type="InterPro" id="IPR001048">
    <property type="entry name" value="Asp/Glu/Uridylate_kinase"/>
</dbReference>
<feature type="domain" description="Aspartokinase ACT" evidence="11">
    <location>
        <begin position="444"/>
        <end position="504"/>
    </location>
</feature>